<feature type="region of interest" description="Disordered" evidence="5">
    <location>
        <begin position="185"/>
        <end position="239"/>
    </location>
</feature>
<evidence type="ECO:0000256" key="5">
    <source>
        <dbReference type="SAM" id="MobiDB-lite"/>
    </source>
</evidence>
<evidence type="ECO:0000256" key="7">
    <source>
        <dbReference type="SAM" id="SignalP"/>
    </source>
</evidence>
<feature type="transmembrane region" description="Helical" evidence="6">
    <location>
        <begin position="75"/>
        <end position="95"/>
    </location>
</feature>
<evidence type="ECO:0000256" key="1">
    <source>
        <dbReference type="ARBA" id="ARBA00004141"/>
    </source>
</evidence>
<keyword evidence="7" id="KW-0732">Signal</keyword>
<comment type="caution">
    <text evidence="8">The sequence shown here is derived from an EMBL/GenBank/DDBJ whole genome shotgun (WGS) entry which is preliminary data.</text>
</comment>
<evidence type="ECO:0000256" key="2">
    <source>
        <dbReference type="ARBA" id="ARBA00022692"/>
    </source>
</evidence>
<evidence type="ECO:0000313" key="9">
    <source>
        <dbReference type="Proteomes" id="UP000481861"/>
    </source>
</evidence>
<evidence type="ECO:0000256" key="3">
    <source>
        <dbReference type="ARBA" id="ARBA00022989"/>
    </source>
</evidence>
<evidence type="ECO:0000313" key="8">
    <source>
        <dbReference type="EMBL" id="KAF2867770.1"/>
    </source>
</evidence>
<feature type="transmembrane region" description="Helical" evidence="6">
    <location>
        <begin position="115"/>
        <end position="139"/>
    </location>
</feature>
<dbReference type="Proteomes" id="UP000481861">
    <property type="component" value="Unassembled WGS sequence"/>
</dbReference>
<name>A0A7C8I8E3_9PLEO</name>
<gene>
    <name evidence="8" type="ORF">BDV95DRAFT_581731</name>
</gene>
<proteinExistence type="predicted"/>
<dbReference type="OrthoDB" id="200954at2759"/>
<keyword evidence="9" id="KW-1185">Reference proteome</keyword>
<feature type="chain" id="PRO_5028939559" evidence="7">
    <location>
        <begin position="26"/>
        <end position="414"/>
    </location>
</feature>
<sequence>MVSRRNRSLLSLSIFLAVCAWQVSAAAIKGETAVPVGQLSVSAIEEQLQDCPLVQALNQHKVLTKPATSSLSSQIFAFLFPGSPAVNALLATLYISGPPNFLLALCPPNIDPASLSVMVAFAVGGLLGDTLFHLLPEIFLGEDEHDKVKFVMVEPNKNLLLGVAIMVGFITFVAMDKGLRIATGGAGGHDHSHGHSHETVDVSAKTSGADVKGSKDSLRSRKQAANGKPTDPAPPEHEKEISASVKLGGYLNLIADFTHNITDGLAMSSSFYASPTIGATTTVAVFFHEIPHEVGDFALLIQSGFSKRAAMGAQFLTAFGALLGTCIGIAVQEYGGGSASADGGPVVGLWGTSLQWGDMLLPFTAGTFLYVGTVAVIPELLETGPDRGVELRKTLTQFVAMATGAGIMLYISWS</sequence>
<dbReference type="AlphaFoldDB" id="A0A7C8I8E3"/>
<dbReference type="PANTHER" id="PTHR16950">
    <property type="entry name" value="ZINC TRANSPORTER SLC39A7 HISTIDINE-RICH MEMBRANE PROTEIN KE4"/>
    <property type="match status" value="1"/>
</dbReference>
<dbReference type="GO" id="GO:0006882">
    <property type="term" value="P:intracellular zinc ion homeostasis"/>
    <property type="evidence" value="ECO:0007669"/>
    <property type="project" value="TreeGrafter"/>
</dbReference>
<feature type="transmembrane region" description="Helical" evidence="6">
    <location>
        <begin position="359"/>
        <end position="382"/>
    </location>
</feature>
<accession>A0A7C8I8E3</accession>
<feature type="compositionally biased region" description="Basic and acidic residues" evidence="5">
    <location>
        <begin position="188"/>
        <end position="200"/>
    </location>
</feature>
<feature type="transmembrane region" description="Helical" evidence="6">
    <location>
        <begin position="394"/>
        <end position="413"/>
    </location>
</feature>
<comment type="subcellular location">
    <subcellularLocation>
        <location evidence="1">Membrane</location>
        <topology evidence="1">Multi-pass membrane protein</topology>
    </subcellularLocation>
</comment>
<keyword evidence="4 6" id="KW-0472">Membrane</keyword>
<dbReference type="PANTHER" id="PTHR16950:SF16">
    <property type="entry name" value="ZINC TRANSPORTER ZIP13"/>
    <property type="match status" value="1"/>
</dbReference>
<feature type="transmembrane region" description="Helical" evidence="6">
    <location>
        <begin position="309"/>
        <end position="331"/>
    </location>
</feature>
<evidence type="ECO:0000256" key="6">
    <source>
        <dbReference type="SAM" id="Phobius"/>
    </source>
</evidence>
<keyword evidence="3 6" id="KW-1133">Transmembrane helix</keyword>
<dbReference type="GO" id="GO:0016020">
    <property type="term" value="C:membrane"/>
    <property type="evidence" value="ECO:0007669"/>
    <property type="project" value="UniProtKB-SubCell"/>
</dbReference>
<keyword evidence="2 6" id="KW-0812">Transmembrane</keyword>
<dbReference type="Pfam" id="PF02535">
    <property type="entry name" value="Zip"/>
    <property type="match status" value="1"/>
</dbReference>
<reference evidence="8 9" key="1">
    <citation type="submission" date="2020-01" db="EMBL/GenBank/DDBJ databases">
        <authorList>
            <consortium name="DOE Joint Genome Institute"/>
            <person name="Haridas S."/>
            <person name="Albert R."/>
            <person name="Binder M."/>
            <person name="Bloem J."/>
            <person name="Labutti K."/>
            <person name="Salamov A."/>
            <person name="Andreopoulos B."/>
            <person name="Baker S.E."/>
            <person name="Barry K."/>
            <person name="Bills G."/>
            <person name="Bluhm B.H."/>
            <person name="Cannon C."/>
            <person name="Castanera R."/>
            <person name="Culley D.E."/>
            <person name="Daum C."/>
            <person name="Ezra D."/>
            <person name="Gonzalez J.B."/>
            <person name="Henrissat B."/>
            <person name="Kuo A."/>
            <person name="Liang C."/>
            <person name="Lipzen A."/>
            <person name="Lutzoni F."/>
            <person name="Magnuson J."/>
            <person name="Mondo S."/>
            <person name="Nolan M."/>
            <person name="Ohm R."/>
            <person name="Pangilinan J."/>
            <person name="Park H.-J.H."/>
            <person name="Ramirez L."/>
            <person name="Alfaro M."/>
            <person name="Sun H."/>
            <person name="Tritt A."/>
            <person name="Yoshinaga Y."/>
            <person name="Zwiers L.-H.L."/>
            <person name="Turgeon B.G."/>
            <person name="Goodwin S.B."/>
            <person name="Spatafora J.W."/>
            <person name="Crous P.W."/>
            <person name="Grigoriev I.V."/>
        </authorList>
    </citation>
    <scope>NUCLEOTIDE SEQUENCE [LARGE SCALE GENOMIC DNA]</scope>
    <source>
        <strain evidence="8 9">CBS 611.86</strain>
    </source>
</reference>
<dbReference type="EMBL" id="JAADJZ010000022">
    <property type="protein sequence ID" value="KAF2867770.1"/>
    <property type="molecule type" value="Genomic_DNA"/>
</dbReference>
<protein>
    <submittedName>
        <fullName evidence="8">ZIP zinc transporter-like protein</fullName>
    </submittedName>
</protein>
<dbReference type="GO" id="GO:0005385">
    <property type="term" value="F:zinc ion transmembrane transporter activity"/>
    <property type="evidence" value="ECO:0007669"/>
    <property type="project" value="TreeGrafter"/>
</dbReference>
<feature type="transmembrane region" description="Helical" evidence="6">
    <location>
        <begin position="159"/>
        <end position="175"/>
    </location>
</feature>
<evidence type="ECO:0000256" key="4">
    <source>
        <dbReference type="ARBA" id="ARBA00023136"/>
    </source>
</evidence>
<dbReference type="InterPro" id="IPR003689">
    <property type="entry name" value="ZIP"/>
</dbReference>
<feature type="signal peptide" evidence="7">
    <location>
        <begin position="1"/>
        <end position="25"/>
    </location>
</feature>
<organism evidence="8 9">
    <name type="scientific">Massariosphaeria phaeospora</name>
    <dbReference type="NCBI Taxonomy" id="100035"/>
    <lineage>
        <taxon>Eukaryota</taxon>
        <taxon>Fungi</taxon>
        <taxon>Dikarya</taxon>
        <taxon>Ascomycota</taxon>
        <taxon>Pezizomycotina</taxon>
        <taxon>Dothideomycetes</taxon>
        <taxon>Pleosporomycetidae</taxon>
        <taxon>Pleosporales</taxon>
        <taxon>Pleosporales incertae sedis</taxon>
        <taxon>Massariosphaeria</taxon>
    </lineage>
</organism>